<dbReference type="Proteomes" id="UP001268542">
    <property type="component" value="Unassembled WGS sequence"/>
</dbReference>
<dbReference type="RefSeq" id="WP_315733321.1">
    <property type="nucleotide sequence ID" value="NZ_JAVYII010000005.1"/>
</dbReference>
<protein>
    <submittedName>
        <fullName evidence="2">AzlD domain-containing protein</fullName>
    </submittedName>
</protein>
<dbReference type="EMBL" id="JAVYII010000005">
    <property type="protein sequence ID" value="MDT9593830.1"/>
    <property type="molecule type" value="Genomic_DNA"/>
</dbReference>
<keyword evidence="1" id="KW-0812">Transmembrane</keyword>
<dbReference type="Pfam" id="PF05437">
    <property type="entry name" value="AzlD"/>
    <property type="match status" value="1"/>
</dbReference>
<organism evidence="2 3">
    <name type="scientific">Nocardioides imazamoxiresistens</name>
    <dbReference type="NCBI Taxonomy" id="3231893"/>
    <lineage>
        <taxon>Bacteria</taxon>
        <taxon>Bacillati</taxon>
        <taxon>Actinomycetota</taxon>
        <taxon>Actinomycetes</taxon>
        <taxon>Propionibacteriales</taxon>
        <taxon>Nocardioidaceae</taxon>
        <taxon>Nocardioides</taxon>
    </lineage>
</organism>
<evidence type="ECO:0000313" key="3">
    <source>
        <dbReference type="Proteomes" id="UP001268542"/>
    </source>
</evidence>
<sequence length="103" mass="10333">MSATWAAILVLAAGSYALKLAGLSLPAGVLERPLVRRVALALPVALLAALVAVQVAADGARVTVDARAAGLGVAVLLLLARANFLVVVVGGAVTAALLRWWVG</sequence>
<feature type="transmembrane region" description="Helical" evidence="1">
    <location>
        <begin position="69"/>
        <end position="102"/>
    </location>
</feature>
<feature type="transmembrane region" description="Helical" evidence="1">
    <location>
        <begin position="41"/>
        <end position="57"/>
    </location>
</feature>
<dbReference type="InterPro" id="IPR008407">
    <property type="entry name" value="Brnchd-chn_aa_trnsp_AzlD"/>
</dbReference>
<evidence type="ECO:0000256" key="1">
    <source>
        <dbReference type="SAM" id="Phobius"/>
    </source>
</evidence>
<gene>
    <name evidence="2" type="ORF">RDV89_12175</name>
</gene>
<proteinExistence type="predicted"/>
<name>A0ABU3PX56_9ACTN</name>
<accession>A0ABU3PX56</accession>
<reference evidence="2 3" key="1">
    <citation type="submission" date="2023-08" db="EMBL/GenBank/DDBJ databases">
        <title>Nocardioides seae sp. nov., a bacterium isolated from a soil.</title>
        <authorList>
            <person name="Wang X."/>
        </authorList>
    </citation>
    <scope>NUCLEOTIDE SEQUENCE [LARGE SCALE GENOMIC DNA]</scope>
    <source>
        <strain evidence="2 3">YZH12</strain>
    </source>
</reference>
<keyword evidence="1" id="KW-1133">Transmembrane helix</keyword>
<evidence type="ECO:0000313" key="2">
    <source>
        <dbReference type="EMBL" id="MDT9593830.1"/>
    </source>
</evidence>
<keyword evidence="3" id="KW-1185">Reference proteome</keyword>
<comment type="caution">
    <text evidence="2">The sequence shown here is derived from an EMBL/GenBank/DDBJ whole genome shotgun (WGS) entry which is preliminary data.</text>
</comment>
<keyword evidence="1" id="KW-0472">Membrane</keyword>